<keyword evidence="8" id="KW-1185">Reference proteome</keyword>
<dbReference type="GO" id="GO:0006351">
    <property type="term" value="P:DNA-templated transcription"/>
    <property type="evidence" value="ECO:0007669"/>
    <property type="project" value="InterPro"/>
</dbReference>
<feature type="domain" description="Xylanolytic transcriptional activator regulatory" evidence="6">
    <location>
        <begin position="101"/>
        <end position="186"/>
    </location>
</feature>
<dbReference type="InterPro" id="IPR007219">
    <property type="entry name" value="XnlR_reg_dom"/>
</dbReference>
<dbReference type="GO" id="GO:0005634">
    <property type="term" value="C:nucleus"/>
    <property type="evidence" value="ECO:0007669"/>
    <property type="project" value="UniProtKB-SubCell"/>
</dbReference>
<dbReference type="AlphaFoldDB" id="A0A1Q5UJT5"/>
<dbReference type="EMBL" id="MNBE01000177">
    <property type="protein sequence ID" value="OKP12737.1"/>
    <property type="molecule type" value="Genomic_DNA"/>
</dbReference>
<evidence type="ECO:0000256" key="1">
    <source>
        <dbReference type="ARBA" id="ARBA00004123"/>
    </source>
</evidence>
<keyword evidence="5" id="KW-0539">Nucleus</keyword>
<dbReference type="PANTHER" id="PTHR47338">
    <property type="entry name" value="ZN(II)2CYS6 TRANSCRIPTION FACTOR (EUROFUNG)-RELATED"/>
    <property type="match status" value="1"/>
</dbReference>
<evidence type="ECO:0000259" key="6">
    <source>
        <dbReference type="SMART" id="SM00906"/>
    </source>
</evidence>
<protein>
    <recommendedName>
        <fullName evidence="6">Xylanolytic transcriptional activator regulatory domain-containing protein</fullName>
    </recommendedName>
</protein>
<dbReference type="SMART" id="SM00906">
    <property type="entry name" value="Fungal_trans"/>
    <property type="match status" value="1"/>
</dbReference>
<dbReference type="InterPro" id="IPR050815">
    <property type="entry name" value="TF_fung"/>
</dbReference>
<evidence type="ECO:0000313" key="8">
    <source>
        <dbReference type="Proteomes" id="UP000186955"/>
    </source>
</evidence>
<dbReference type="GO" id="GO:0003677">
    <property type="term" value="F:DNA binding"/>
    <property type="evidence" value="ECO:0007669"/>
    <property type="project" value="InterPro"/>
</dbReference>
<keyword evidence="2" id="KW-0479">Metal-binding</keyword>
<organism evidence="7 8">
    <name type="scientific">Penicillium subrubescens</name>
    <dbReference type="NCBI Taxonomy" id="1316194"/>
    <lineage>
        <taxon>Eukaryota</taxon>
        <taxon>Fungi</taxon>
        <taxon>Dikarya</taxon>
        <taxon>Ascomycota</taxon>
        <taxon>Pezizomycotina</taxon>
        <taxon>Eurotiomycetes</taxon>
        <taxon>Eurotiomycetidae</taxon>
        <taxon>Eurotiales</taxon>
        <taxon>Aspergillaceae</taxon>
        <taxon>Penicillium</taxon>
    </lineage>
</organism>
<keyword evidence="4" id="KW-0804">Transcription</keyword>
<sequence length="562" mass="63858">MSSKPVGETRKRRRPAHLPGQRAPIACIPCSTGELSQSLTLAVLALVARVSSWSSVADSWKYYNSARELLQNLSDDVSLQRIQTYLVLCVYEVGCGLESRAWIHLGNAIRMAQILRLPVMDKPPSPFDWGKPEQTGDEDLLARELKRRTFWSCFFLDRLLSNGRDRPNGIQEQDICCDLPVSEEDLVFRRIGQSLSLNDPDLWQKGKHNLYVLLIRILIIFGDITAWHGRGGRHADKREPWKSGMPFTVLDEKLAEWERQIPTHLRYSLGAFTAVSMVSISQSKLWGLSYLFFFLAKASLHREYYPFVPQKGYNPCEGQFDPSSTPDDWRSPPPGWRKESIRQLLKSSYSITELYGWMMTKLSPFPGVYPFMGLCLMTSTVVNLFYLSLDETGFDKVGFHQRIESSLEEGIKAMENLRQFWDLPTYWINRLSLYRALLEKSKTVDQPISKEGSRRLTDGIMNYLRETRHSMENQHGRLLHVESSEPTENCAQPSSADLNAVVSTSTGHYNTPSEESPQDHDVAGLLNSPIVDGRQPLLVVWRAIGKSAVPNLRGKPQGYAAD</sequence>
<accession>A0A1Q5UJT5</accession>
<dbReference type="Proteomes" id="UP000186955">
    <property type="component" value="Unassembled WGS sequence"/>
</dbReference>
<dbReference type="CDD" id="cd12148">
    <property type="entry name" value="fungal_TF_MHR"/>
    <property type="match status" value="1"/>
</dbReference>
<reference evidence="7 8" key="1">
    <citation type="submission" date="2016-10" db="EMBL/GenBank/DDBJ databases">
        <title>Genome sequence of the ascomycete fungus Penicillium subrubescens.</title>
        <authorList>
            <person name="De Vries R.P."/>
            <person name="Peng M."/>
            <person name="Dilokpimol A."/>
            <person name="Hilden K."/>
            <person name="Makela M.R."/>
            <person name="Grigoriev I."/>
            <person name="Riley R."/>
            <person name="Granchi Z."/>
        </authorList>
    </citation>
    <scope>NUCLEOTIDE SEQUENCE [LARGE SCALE GENOMIC DNA]</scope>
    <source>
        <strain evidence="7 8">CBS 132785</strain>
    </source>
</reference>
<dbReference type="Pfam" id="PF04082">
    <property type="entry name" value="Fungal_trans"/>
    <property type="match status" value="1"/>
</dbReference>
<gene>
    <name evidence="7" type="ORF">PENSUB_1469</name>
</gene>
<dbReference type="PANTHER" id="PTHR47338:SF5">
    <property type="entry name" value="ZN(II)2CYS6 TRANSCRIPTION FACTOR (EUROFUNG)"/>
    <property type="match status" value="1"/>
</dbReference>
<dbReference type="GO" id="GO:0000981">
    <property type="term" value="F:DNA-binding transcription factor activity, RNA polymerase II-specific"/>
    <property type="evidence" value="ECO:0007669"/>
    <property type="project" value="InterPro"/>
</dbReference>
<comment type="caution">
    <text evidence="7">The sequence shown here is derived from an EMBL/GenBank/DDBJ whole genome shotgun (WGS) entry which is preliminary data.</text>
</comment>
<evidence type="ECO:0000256" key="2">
    <source>
        <dbReference type="ARBA" id="ARBA00022723"/>
    </source>
</evidence>
<evidence type="ECO:0000313" key="7">
    <source>
        <dbReference type="EMBL" id="OKP12737.1"/>
    </source>
</evidence>
<dbReference type="GO" id="GO:0008270">
    <property type="term" value="F:zinc ion binding"/>
    <property type="evidence" value="ECO:0007669"/>
    <property type="project" value="InterPro"/>
</dbReference>
<proteinExistence type="predicted"/>
<keyword evidence="3" id="KW-0805">Transcription regulation</keyword>
<evidence type="ECO:0000256" key="3">
    <source>
        <dbReference type="ARBA" id="ARBA00023015"/>
    </source>
</evidence>
<evidence type="ECO:0000256" key="4">
    <source>
        <dbReference type="ARBA" id="ARBA00023163"/>
    </source>
</evidence>
<evidence type="ECO:0000256" key="5">
    <source>
        <dbReference type="ARBA" id="ARBA00023242"/>
    </source>
</evidence>
<comment type="subcellular location">
    <subcellularLocation>
        <location evidence="1">Nucleus</location>
    </subcellularLocation>
</comment>
<name>A0A1Q5UJT5_9EURO</name>